<evidence type="ECO:0000313" key="3">
    <source>
        <dbReference type="Proteomes" id="UP000486351"/>
    </source>
</evidence>
<evidence type="ECO:0000256" key="1">
    <source>
        <dbReference type="SAM" id="SignalP"/>
    </source>
</evidence>
<sequence length="57" mass="6158">MNLGVWWWLLGDSKYCVQASGRCVVGCLRLRGGRCPSTIAQCALTGSAIGSPRGRCW</sequence>
<dbReference type="EMBL" id="QXFY01009048">
    <property type="protein sequence ID" value="KAE9263137.1"/>
    <property type="molecule type" value="Genomic_DNA"/>
</dbReference>
<name>A0A6G0PZU1_9STRA</name>
<dbReference type="AlphaFoldDB" id="A0A6G0PZU1"/>
<accession>A0A6G0PZU1</accession>
<reference evidence="2 3" key="1">
    <citation type="submission" date="2018-09" db="EMBL/GenBank/DDBJ databases">
        <title>Genomic investigation of the strawberry pathogen Phytophthora fragariae indicates pathogenicity is determined by transcriptional variation in three key races.</title>
        <authorList>
            <person name="Adams T.M."/>
            <person name="Armitage A.D."/>
            <person name="Sobczyk M.K."/>
            <person name="Bates H.J."/>
            <person name="Dunwell J.M."/>
            <person name="Nellist C.F."/>
            <person name="Harrison R.J."/>
        </authorList>
    </citation>
    <scope>NUCLEOTIDE SEQUENCE [LARGE SCALE GENOMIC DNA]</scope>
    <source>
        <strain evidence="2 3">NOV-77</strain>
    </source>
</reference>
<dbReference type="Proteomes" id="UP000486351">
    <property type="component" value="Unassembled WGS sequence"/>
</dbReference>
<evidence type="ECO:0000313" key="2">
    <source>
        <dbReference type="EMBL" id="KAE9263137.1"/>
    </source>
</evidence>
<organism evidence="2 3">
    <name type="scientific">Phytophthora fragariae</name>
    <dbReference type="NCBI Taxonomy" id="53985"/>
    <lineage>
        <taxon>Eukaryota</taxon>
        <taxon>Sar</taxon>
        <taxon>Stramenopiles</taxon>
        <taxon>Oomycota</taxon>
        <taxon>Peronosporomycetes</taxon>
        <taxon>Peronosporales</taxon>
        <taxon>Peronosporaceae</taxon>
        <taxon>Phytophthora</taxon>
    </lineage>
</organism>
<proteinExistence type="predicted"/>
<feature type="chain" id="PRO_5026316738" evidence="1">
    <location>
        <begin position="20"/>
        <end position="57"/>
    </location>
</feature>
<comment type="caution">
    <text evidence="2">The sequence shown here is derived from an EMBL/GenBank/DDBJ whole genome shotgun (WGS) entry which is preliminary data.</text>
</comment>
<gene>
    <name evidence="2" type="ORF">PF008_g32437</name>
</gene>
<feature type="signal peptide" evidence="1">
    <location>
        <begin position="1"/>
        <end position="19"/>
    </location>
</feature>
<protein>
    <submittedName>
        <fullName evidence="2">Uncharacterized protein</fullName>
    </submittedName>
</protein>
<keyword evidence="1" id="KW-0732">Signal</keyword>